<reference evidence="2" key="1">
    <citation type="submission" date="2017-10" db="EMBL/GenBank/DDBJ databases">
        <authorList>
            <person name="Wilpiszeski R.L."/>
            <person name="Zhidan Z."/>
            <person name="House C.H."/>
        </authorList>
    </citation>
    <scope>NUCLEOTIDE SEQUENCE</scope>
    <source>
        <strain evidence="2">12_S12</strain>
    </source>
</reference>
<dbReference type="AlphaFoldDB" id="A0A430S691"/>
<dbReference type="Proteomes" id="UP000287962">
    <property type="component" value="Unassembled WGS sequence"/>
</dbReference>
<organism evidence="1 4">
    <name type="scientific">Thermus scotoductus</name>
    <dbReference type="NCBI Taxonomy" id="37636"/>
    <lineage>
        <taxon>Bacteria</taxon>
        <taxon>Thermotogati</taxon>
        <taxon>Deinococcota</taxon>
        <taxon>Deinococci</taxon>
        <taxon>Thermales</taxon>
        <taxon>Thermaceae</taxon>
        <taxon>Thermus</taxon>
    </lineage>
</organism>
<evidence type="ECO:0000313" key="6">
    <source>
        <dbReference type="Proteomes" id="UP000287962"/>
    </source>
</evidence>
<evidence type="ECO:0000313" key="2">
    <source>
        <dbReference type="EMBL" id="RTI07679.1"/>
    </source>
</evidence>
<evidence type="ECO:0000313" key="4">
    <source>
        <dbReference type="Proteomes" id="UP000286928"/>
    </source>
</evidence>
<proteinExistence type="predicted"/>
<dbReference type="EMBL" id="PEML01000144">
    <property type="protein sequence ID" value="RTI07679.1"/>
    <property type="molecule type" value="Genomic_DNA"/>
</dbReference>
<evidence type="ECO:0000313" key="5">
    <source>
        <dbReference type="Proteomes" id="UP000287173"/>
    </source>
</evidence>
<sequence>MYPEWRKQPFFELHLAWLIQGPRGYDLLFKINPYSLYKTREEALEAAKTLLKGERLDQDPKVGRNQAPVLLSPEDRTRFLVLLESGKALVPLDRYALLGEIVLVEERLLHRAPFRDPSNVLYSLEGLPVRLLHTPVNDPEADSREVSQGILQLEPEGIRVGETFLAIPGETPIEGLAYEDAFFHLGEGHYYLYALSDPTPPFGGSEARG</sequence>
<evidence type="ECO:0000313" key="3">
    <source>
        <dbReference type="EMBL" id="RTI11521.1"/>
    </source>
</evidence>
<dbReference type="Proteomes" id="UP000286928">
    <property type="component" value="Unassembled WGS sequence"/>
</dbReference>
<reference evidence="4 5" key="2">
    <citation type="journal article" date="2019" name="Extremophiles">
        <title>Biogeography of thermophiles and predominance of Thermus scotoductus in domestic water heaters.</title>
        <authorList>
            <person name="Wilpiszeski R.L."/>
            <person name="Zhang Z."/>
            <person name="House C.H."/>
        </authorList>
    </citation>
    <scope>NUCLEOTIDE SEQUENCE [LARGE SCALE GENOMIC DNA]</scope>
    <source>
        <strain evidence="2 6">12_S12</strain>
        <strain evidence="3 5">17_S17</strain>
        <strain evidence="1 4">20_S20</strain>
    </source>
</reference>
<gene>
    <name evidence="2" type="ORF">CSW25_05665</name>
    <name evidence="3" type="ORF">CSW30_02405</name>
    <name evidence="1" type="ORF">CSW33_10285</name>
</gene>
<name>A0A430S691_THESC</name>
<accession>A0A430S691</accession>
<protein>
    <submittedName>
        <fullName evidence="1">Uncharacterized protein</fullName>
    </submittedName>
</protein>
<dbReference type="Proteomes" id="UP000287173">
    <property type="component" value="Unassembled WGS sequence"/>
</dbReference>
<comment type="caution">
    <text evidence="1">The sequence shown here is derived from an EMBL/GenBank/DDBJ whole genome shotgun (WGS) entry which is preliminary data.</text>
</comment>
<dbReference type="EMBL" id="PEMD01000297">
    <property type="protein sequence ID" value="RTH30378.1"/>
    <property type="molecule type" value="Genomic_DNA"/>
</dbReference>
<keyword evidence="6" id="KW-1185">Reference proteome</keyword>
<dbReference type="RefSeq" id="WP_126164707.1">
    <property type="nucleotide sequence ID" value="NZ_PELO01000110.1"/>
</dbReference>
<dbReference type="EMBL" id="PEMG01000044">
    <property type="protein sequence ID" value="RTI11521.1"/>
    <property type="molecule type" value="Genomic_DNA"/>
</dbReference>
<evidence type="ECO:0000313" key="1">
    <source>
        <dbReference type="EMBL" id="RTH30378.1"/>
    </source>
</evidence>